<dbReference type="PROSITE" id="PS50142">
    <property type="entry name" value="RNASE_3_2"/>
    <property type="match status" value="1"/>
</dbReference>
<sequence length="447" mass="43959">MATSAGSAGGKAAGGGRARGGGGAEDGAAGGTNGKAGGGAKSGAKNGSKEGKGAPRGAKKGVKKGATADAAASSVASPAEAEVPTKRASKTRRSSASKKRRSATRGGGSGNDNGGGGAGAPPSGAGGRPVVVPTPAHAVRVSDATIAAVEAVLGHPFVRRDTLREAMTHSSLDGDTRAAAGLGERSNERLEWLGDCALNLVCAHYLHSHLPSASEGELSRLHSVIISRAACASYVSSLSLSGYLHVGLGAATVRASPGTTSSPGNFFEALLGALLVDGGSAAVQAFFDTRLEPLIVERLLAPPQNYRSILANYATVRAMRLVFATTSAPRSRTGGGDGAAADGGAGGDGGGDGKGDDAAPADAATTADGAGFHRVALLDGEEVGAGWGRTFKAADMAAAEGAFHLLRDRGCAIQEAAGVDLRRDGRRPGGVGADEGRGRAAGVELAA</sequence>
<dbReference type="Gene3D" id="1.10.1520.10">
    <property type="entry name" value="Ribonuclease III domain"/>
    <property type="match status" value="1"/>
</dbReference>
<proteinExistence type="predicted"/>
<evidence type="ECO:0000256" key="2">
    <source>
        <dbReference type="SAM" id="MobiDB-lite"/>
    </source>
</evidence>
<feature type="compositionally biased region" description="Low complexity" evidence="2">
    <location>
        <begin position="64"/>
        <end position="82"/>
    </location>
</feature>
<dbReference type="OrthoDB" id="6099at2759"/>
<dbReference type="PANTHER" id="PTHR11207:SF0">
    <property type="entry name" value="RIBONUCLEASE 3"/>
    <property type="match status" value="1"/>
</dbReference>
<reference evidence="4 5" key="1">
    <citation type="submission" date="2017-03" db="EMBL/GenBank/DDBJ databases">
        <title>WGS assembly of Porphyra umbilicalis.</title>
        <authorList>
            <person name="Brawley S.H."/>
            <person name="Blouin N.A."/>
            <person name="Ficko-Blean E."/>
            <person name="Wheeler G.L."/>
            <person name="Lohr M."/>
            <person name="Goodson H.V."/>
            <person name="Jenkins J.W."/>
            <person name="Blaby-Haas C.E."/>
            <person name="Helliwell K.E."/>
            <person name="Chan C."/>
            <person name="Marriage T."/>
            <person name="Bhattacharya D."/>
            <person name="Klein A.S."/>
            <person name="Badis Y."/>
            <person name="Brodie J."/>
            <person name="Cao Y."/>
            <person name="Collen J."/>
            <person name="Dittami S.M."/>
            <person name="Gachon C.M."/>
            <person name="Green B.R."/>
            <person name="Karpowicz S."/>
            <person name="Kim J.W."/>
            <person name="Kudahl U."/>
            <person name="Lin S."/>
            <person name="Michel G."/>
            <person name="Mittag M."/>
            <person name="Olson B.J."/>
            <person name="Pangilinan J."/>
            <person name="Peng Y."/>
            <person name="Qiu H."/>
            <person name="Shu S."/>
            <person name="Singer J.T."/>
            <person name="Smith A.G."/>
            <person name="Sprecher B.N."/>
            <person name="Wagner V."/>
            <person name="Wang W."/>
            <person name="Wang Z.-Y."/>
            <person name="Yan J."/>
            <person name="Yarish C."/>
            <person name="Zoeuner-Riek S."/>
            <person name="Zhuang Y."/>
            <person name="Zou Y."/>
            <person name="Lindquist E.A."/>
            <person name="Grimwood J."/>
            <person name="Barry K."/>
            <person name="Rokhsar D.S."/>
            <person name="Schmutz J."/>
            <person name="Stiller J.W."/>
            <person name="Grossman A.R."/>
            <person name="Prochnik S.E."/>
        </authorList>
    </citation>
    <scope>NUCLEOTIDE SEQUENCE [LARGE SCALE GENOMIC DNA]</scope>
    <source>
        <strain evidence="4">4086291</strain>
    </source>
</reference>
<dbReference type="GO" id="GO:0004525">
    <property type="term" value="F:ribonuclease III activity"/>
    <property type="evidence" value="ECO:0007669"/>
    <property type="project" value="InterPro"/>
</dbReference>
<dbReference type="PANTHER" id="PTHR11207">
    <property type="entry name" value="RIBONUCLEASE III"/>
    <property type="match status" value="1"/>
</dbReference>
<organism evidence="4 5">
    <name type="scientific">Porphyra umbilicalis</name>
    <name type="common">Purple laver</name>
    <name type="synonym">Red alga</name>
    <dbReference type="NCBI Taxonomy" id="2786"/>
    <lineage>
        <taxon>Eukaryota</taxon>
        <taxon>Rhodophyta</taxon>
        <taxon>Bangiophyceae</taxon>
        <taxon>Bangiales</taxon>
        <taxon>Bangiaceae</taxon>
        <taxon>Porphyra</taxon>
    </lineage>
</organism>
<feature type="compositionally biased region" description="Gly residues" evidence="2">
    <location>
        <begin position="105"/>
        <end position="127"/>
    </location>
</feature>
<dbReference type="SMART" id="SM00535">
    <property type="entry name" value="RIBOc"/>
    <property type="match status" value="1"/>
</dbReference>
<dbReference type="EMBL" id="KV919108">
    <property type="protein sequence ID" value="OSX71790.1"/>
    <property type="molecule type" value="Genomic_DNA"/>
</dbReference>
<evidence type="ECO:0000259" key="3">
    <source>
        <dbReference type="PROSITE" id="PS50142"/>
    </source>
</evidence>
<feature type="compositionally biased region" description="Basic residues" evidence="2">
    <location>
        <begin position="87"/>
        <end position="103"/>
    </location>
</feature>
<keyword evidence="1" id="KW-0694">RNA-binding</keyword>
<dbReference type="InterPro" id="IPR000999">
    <property type="entry name" value="RNase_III_dom"/>
</dbReference>
<evidence type="ECO:0000256" key="1">
    <source>
        <dbReference type="ARBA" id="ARBA00022884"/>
    </source>
</evidence>
<feature type="region of interest" description="Disordered" evidence="2">
    <location>
        <begin position="328"/>
        <end position="364"/>
    </location>
</feature>
<feature type="region of interest" description="Disordered" evidence="2">
    <location>
        <begin position="423"/>
        <end position="447"/>
    </location>
</feature>
<evidence type="ECO:0000313" key="5">
    <source>
        <dbReference type="Proteomes" id="UP000218209"/>
    </source>
</evidence>
<name>A0A1X6NTG1_PORUM</name>
<dbReference type="GO" id="GO:0003725">
    <property type="term" value="F:double-stranded RNA binding"/>
    <property type="evidence" value="ECO:0007669"/>
    <property type="project" value="TreeGrafter"/>
</dbReference>
<dbReference type="AlphaFoldDB" id="A0A1X6NTG1"/>
<dbReference type="SUPFAM" id="SSF69065">
    <property type="entry name" value="RNase III domain-like"/>
    <property type="match status" value="1"/>
</dbReference>
<evidence type="ECO:0000313" key="4">
    <source>
        <dbReference type="EMBL" id="OSX71790.1"/>
    </source>
</evidence>
<dbReference type="GO" id="GO:0010468">
    <property type="term" value="P:regulation of gene expression"/>
    <property type="evidence" value="ECO:0007669"/>
    <property type="project" value="TreeGrafter"/>
</dbReference>
<protein>
    <recommendedName>
        <fullName evidence="3">RNase III domain-containing protein</fullName>
    </recommendedName>
</protein>
<gene>
    <name evidence="4" type="ORF">BU14_0501s0010</name>
</gene>
<feature type="compositionally biased region" description="Gly residues" evidence="2">
    <location>
        <begin position="7"/>
        <end position="41"/>
    </location>
</feature>
<dbReference type="GO" id="GO:0006396">
    <property type="term" value="P:RNA processing"/>
    <property type="evidence" value="ECO:0007669"/>
    <property type="project" value="InterPro"/>
</dbReference>
<dbReference type="InterPro" id="IPR036389">
    <property type="entry name" value="RNase_III_sf"/>
</dbReference>
<dbReference type="Pfam" id="PF14622">
    <property type="entry name" value="Ribonucleas_3_3"/>
    <property type="match status" value="1"/>
</dbReference>
<dbReference type="Proteomes" id="UP000218209">
    <property type="component" value="Unassembled WGS sequence"/>
</dbReference>
<feature type="region of interest" description="Disordered" evidence="2">
    <location>
        <begin position="1"/>
        <end position="132"/>
    </location>
</feature>
<accession>A0A1X6NTG1</accession>
<keyword evidence="5" id="KW-1185">Reference proteome</keyword>
<feature type="compositionally biased region" description="Gly residues" evidence="2">
    <location>
        <begin position="333"/>
        <end position="350"/>
    </location>
</feature>
<dbReference type="CDD" id="cd00593">
    <property type="entry name" value="RIBOc"/>
    <property type="match status" value="1"/>
</dbReference>
<feature type="domain" description="RNase III" evidence="3">
    <location>
        <begin position="146"/>
        <end position="279"/>
    </location>
</feature>